<comment type="subcellular location">
    <subcellularLocation>
        <location evidence="1">Cell outer membrane</location>
    </subcellularLocation>
</comment>
<sequence length="791" mass="89554">MRLLTTTLLLFFTFLSAFAQHSIKGKITDSENLALPYANIILYKVGSDADPKGTVSNDEGEYSFENIAAGTYRIEISMLGFATEKIKEFTLANNKTLNVVLKEESQTLNEVVVKSKRPVIKQTAEKLIVDLEKSEMINTNLQDVMRKIPGVLVTNNGITIAGNSGVRILINNKTTEYMDIQTLLRDFPADNIAKIEVVEQPGAEYDASGTGAIINIILKKNVRLGTHGSVNAWVGEDEGFEYGTGASIASYKNKLNWQTSINHSRPTWRDDLFLVRTVGAETYDQVTREPYDPVNYSFSGNVDYYINDKHSFGIGGRLNNRNSQRTSASTTFISDATNREVLLSENSFDRERVDYNINPYYEYNTDSERLIADFNYINFRNDNTNVLSDVVGSTVPFDNRRYIQDGKYTIRTYRADYSKTISENFKLSLGSKYASVSTDNDLQSFVENISGGFDFLEDQSSRFLIDETIFALYSKVNATFGKWSFSGGLRYEDSNTEGTSRFMDNNMLVEEVQKRPIQKLFPSASISRKLTENLGASLSYSYRIQRPSYNSLNSFETFLDPFSAGQGNPNLRPAFTNNYQFNLTFDGQPFFTVGYSKTNNVIFQLIQQDNATAQIRQREVNVEDNTNWNFRLFAPLNLIKGLEGYTGVIVTNTDFQSSTYNLDLNKWNLVWFVQASYQLPWDINFELSGSYGTGALEGQIDVDWLANLDFSFGKKFMDDKLRANLGFNKMLNRGFVGTIDYGNGNASVESNGSRQNIQLRLTYSFGSQFGKKKKSRRNSSREEEDRINDNN</sequence>
<organism evidence="7 8">
    <name type="scientific">Pseudotenacibaculum haliotis</name>
    <dbReference type="NCBI Taxonomy" id="1862138"/>
    <lineage>
        <taxon>Bacteria</taxon>
        <taxon>Pseudomonadati</taxon>
        <taxon>Bacteroidota</taxon>
        <taxon>Flavobacteriia</taxon>
        <taxon>Flavobacteriales</taxon>
        <taxon>Flavobacteriaceae</taxon>
        <taxon>Pseudotenacibaculum</taxon>
    </lineage>
</organism>
<dbReference type="PANTHER" id="PTHR40980">
    <property type="entry name" value="PLUG DOMAIN-CONTAINING PROTEIN"/>
    <property type="match status" value="1"/>
</dbReference>
<dbReference type="Pfam" id="PF14905">
    <property type="entry name" value="OMP_b-brl_3"/>
    <property type="match status" value="1"/>
</dbReference>
<name>A0ABW5LR42_9FLAO</name>
<dbReference type="EMBL" id="JBHULH010000003">
    <property type="protein sequence ID" value="MFD2567278.1"/>
    <property type="molecule type" value="Genomic_DNA"/>
</dbReference>
<dbReference type="InterPro" id="IPR008969">
    <property type="entry name" value="CarboxyPept-like_regulatory"/>
</dbReference>
<keyword evidence="3" id="KW-0998">Cell outer membrane</keyword>
<evidence type="ECO:0000256" key="1">
    <source>
        <dbReference type="ARBA" id="ARBA00004442"/>
    </source>
</evidence>
<evidence type="ECO:0000256" key="4">
    <source>
        <dbReference type="SAM" id="MobiDB-lite"/>
    </source>
</evidence>
<evidence type="ECO:0000313" key="7">
    <source>
        <dbReference type="EMBL" id="MFD2567278.1"/>
    </source>
</evidence>
<protein>
    <submittedName>
        <fullName evidence="7">Outer membrane beta-barrel protein</fullName>
    </submittedName>
</protein>
<keyword evidence="2" id="KW-0472">Membrane</keyword>
<dbReference type="Proteomes" id="UP001597508">
    <property type="component" value="Unassembled WGS sequence"/>
</dbReference>
<evidence type="ECO:0000256" key="3">
    <source>
        <dbReference type="ARBA" id="ARBA00023237"/>
    </source>
</evidence>
<feature type="compositionally biased region" description="Basic and acidic residues" evidence="4">
    <location>
        <begin position="779"/>
        <end position="791"/>
    </location>
</feature>
<dbReference type="SUPFAM" id="SSF49464">
    <property type="entry name" value="Carboxypeptidase regulatory domain-like"/>
    <property type="match status" value="1"/>
</dbReference>
<dbReference type="InterPro" id="IPR041700">
    <property type="entry name" value="OMP_b-brl_3"/>
</dbReference>
<reference evidence="8" key="1">
    <citation type="journal article" date="2019" name="Int. J. Syst. Evol. Microbiol.">
        <title>The Global Catalogue of Microorganisms (GCM) 10K type strain sequencing project: providing services to taxonomists for standard genome sequencing and annotation.</title>
        <authorList>
            <consortium name="The Broad Institute Genomics Platform"/>
            <consortium name="The Broad Institute Genome Sequencing Center for Infectious Disease"/>
            <person name="Wu L."/>
            <person name="Ma J."/>
        </authorList>
    </citation>
    <scope>NUCLEOTIDE SEQUENCE [LARGE SCALE GENOMIC DNA]</scope>
    <source>
        <strain evidence="8">KCTC 52127</strain>
    </source>
</reference>
<dbReference type="Gene3D" id="2.170.130.10">
    <property type="entry name" value="TonB-dependent receptor, plug domain"/>
    <property type="match status" value="1"/>
</dbReference>
<dbReference type="SUPFAM" id="SSF56935">
    <property type="entry name" value="Porins"/>
    <property type="match status" value="1"/>
</dbReference>
<dbReference type="Gene3D" id="2.40.170.20">
    <property type="entry name" value="TonB-dependent receptor, beta-barrel domain"/>
    <property type="match status" value="1"/>
</dbReference>
<keyword evidence="8" id="KW-1185">Reference proteome</keyword>
<feature type="region of interest" description="Disordered" evidence="4">
    <location>
        <begin position="768"/>
        <end position="791"/>
    </location>
</feature>
<keyword evidence="5" id="KW-0732">Signal</keyword>
<dbReference type="RefSeq" id="WP_379665986.1">
    <property type="nucleotide sequence ID" value="NZ_JBHULH010000003.1"/>
</dbReference>
<comment type="caution">
    <text evidence="7">The sequence shown here is derived from an EMBL/GenBank/DDBJ whole genome shotgun (WGS) entry which is preliminary data.</text>
</comment>
<dbReference type="PANTHER" id="PTHR40980:SF4">
    <property type="entry name" value="TONB-DEPENDENT RECEPTOR-LIKE BETA-BARREL DOMAIN-CONTAINING PROTEIN"/>
    <property type="match status" value="1"/>
</dbReference>
<dbReference type="InterPro" id="IPR036942">
    <property type="entry name" value="Beta-barrel_TonB_sf"/>
</dbReference>
<dbReference type="InterPro" id="IPR037066">
    <property type="entry name" value="Plug_dom_sf"/>
</dbReference>
<dbReference type="Gene3D" id="2.60.40.1120">
    <property type="entry name" value="Carboxypeptidase-like, regulatory domain"/>
    <property type="match status" value="1"/>
</dbReference>
<evidence type="ECO:0000256" key="2">
    <source>
        <dbReference type="ARBA" id="ARBA00023136"/>
    </source>
</evidence>
<evidence type="ECO:0000313" key="8">
    <source>
        <dbReference type="Proteomes" id="UP001597508"/>
    </source>
</evidence>
<dbReference type="Pfam" id="PF13715">
    <property type="entry name" value="CarbopepD_reg_2"/>
    <property type="match status" value="1"/>
</dbReference>
<feature type="signal peptide" evidence="5">
    <location>
        <begin position="1"/>
        <end position="19"/>
    </location>
</feature>
<accession>A0ABW5LR42</accession>
<evidence type="ECO:0000256" key="5">
    <source>
        <dbReference type="SAM" id="SignalP"/>
    </source>
</evidence>
<feature type="domain" description="Outer membrane protein beta-barrel" evidence="6">
    <location>
        <begin position="364"/>
        <end position="763"/>
    </location>
</feature>
<proteinExistence type="predicted"/>
<evidence type="ECO:0000259" key="6">
    <source>
        <dbReference type="Pfam" id="PF14905"/>
    </source>
</evidence>
<feature type="chain" id="PRO_5046676475" evidence="5">
    <location>
        <begin position="20"/>
        <end position="791"/>
    </location>
</feature>
<gene>
    <name evidence="7" type="ORF">ACFSRZ_07835</name>
</gene>